<evidence type="ECO:0000256" key="4">
    <source>
        <dbReference type="ARBA" id="ARBA00013566"/>
    </source>
</evidence>
<evidence type="ECO:0000313" key="7">
    <source>
        <dbReference type="EMBL" id="KAK3902423.1"/>
    </source>
</evidence>
<feature type="compositionally biased region" description="Basic and acidic residues" evidence="6">
    <location>
        <begin position="91"/>
        <end position="113"/>
    </location>
</feature>
<dbReference type="Proteomes" id="UP001303889">
    <property type="component" value="Unassembled WGS sequence"/>
</dbReference>
<dbReference type="GO" id="GO:0005739">
    <property type="term" value="C:mitochondrion"/>
    <property type="evidence" value="ECO:0007669"/>
    <property type="project" value="UniProtKB-SubCell"/>
</dbReference>
<reference evidence="7" key="2">
    <citation type="submission" date="2023-05" db="EMBL/GenBank/DDBJ databases">
        <authorList>
            <consortium name="Lawrence Berkeley National Laboratory"/>
            <person name="Steindorff A."/>
            <person name="Hensen N."/>
            <person name="Bonometti L."/>
            <person name="Westerberg I."/>
            <person name="Brannstrom I.O."/>
            <person name="Guillou S."/>
            <person name="Cros-Aarteil S."/>
            <person name="Calhoun S."/>
            <person name="Haridas S."/>
            <person name="Kuo A."/>
            <person name="Mondo S."/>
            <person name="Pangilinan J."/>
            <person name="Riley R."/>
            <person name="Labutti K."/>
            <person name="Andreopoulos B."/>
            <person name="Lipzen A."/>
            <person name="Chen C."/>
            <person name="Yanf M."/>
            <person name="Daum C."/>
            <person name="Ng V."/>
            <person name="Clum A."/>
            <person name="Ohm R."/>
            <person name="Martin F."/>
            <person name="Silar P."/>
            <person name="Natvig D."/>
            <person name="Lalanne C."/>
            <person name="Gautier V."/>
            <person name="Ament-Velasquez S.L."/>
            <person name="Kruys A."/>
            <person name="Hutchinson M.I."/>
            <person name="Powell A.J."/>
            <person name="Barry K."/>
            <person name="Miller A.N."/>
            <person name="Grigoriev I.V."/>
            <person name="Debuchy R."/>
            <person name="Gladieux P."/>
            <person name="Thoren M.H."/>
            <person name="Johannesson H."/>
        </authorList>
    </citation>
    <scope>NUCLEOTIDE SEQUENCE</scope>
    <source>
        <strain evidence="7">CBS 103.79</strain>
    </source>
</reference>
<gene>
    <name evidence="7" type="ORF">C8A05DRAFT_44136</name>
</gene>
<dbReference type="GO" id="GO:0005634">
    <property type="term" value="C:nucleus"/>
    <property type="evidence" value="ECO:0007669"/>
    <property type="project" value="TreeGrafter"/>
</dbReference>
<evidence type="ECO:0000313" key="8">
    <source>
        <dbReference type="Proteomes" id="UP001303889"/>
    </source>
</evidence>
<dbReference type="InterPro" id="IPR010487">
    <property type="entry name" value="NGRN/Rrg9"/>
</dbReference>
<evidence type="ECO:0000256" key="2">
    <source>
        <dbReference type="ARBA" id="ARBA00004173"/>
    </source>
</evidence>
<feature type="compositionally biased region" description="Basic and acidic residues" evidence="6">
    <location>
        <begin position="122"/>
        <end position="134"/>
    </location>
</feature>
<dbReference type="EMBL" id="MU855510">
    <property type="protein sequence ID" value="KAK3902423.1"/>
    <property type="molecule type" value="Genomic_DNA"/>
</dbReference>
<evidence type="ECO:0000256" key="3">
    <source>
        <dbReference type="ARBA" id="ARBA00010895"/>
    </source>
</evidence>
<feature type="compositionally biased region" description="Basic and acidic residues" evidence="6">
    <location>
        <begin position="274"/>
        <end position="283"/>
    </location>
</feature>
<feature type="region of interest" description="Disordered" evidence="6">
    <location>
        <begin position="250"/>
        <end position="307"/>
    </location>
</feature>
<comment type="similarity">
    <text evidence="3">Belongs to the RRG9 family.</text>
</comment>
<keyword evidence="8" id="KW-1185">Reference proteome</keyword>
<feature type="region of interest" description="Disordered" evidence="6">
    <location>
        <begin position="14"/>
        <end position="153"/>
    </location>
</feature>
<dbReference type="AlphaFoldDB" id="A0AAN6MM80"/>
<evidence type="ECO:0000256" key="1">
    <source>
        <dbReference type="ARBA" id="ARBA00003548"/>
    </source>
</evidence>
<sequence length="307" mass="34898">MDCSCRTIALRTFVRARSPTREPPRGLRSRRKPSTHHAPGTTHHNPPGLKDGGRASTSTTWRHQRQARPGLSVRPADPSKPRNVAEQAASDSDKKGMEKEGMAKKRRDLEIKRVYGAPSDADEPKPKKGRDPKARRAGPAAGDEDEPKPKEEWKIQKEALKKKFPEGWKPRKKLSPDAMAGIRMLHEQFPDEYTTPALANKFEVSPEAIRRILKSDWRPKADEEADRDERWFKRGKSVWTQWAALGKKPPRKWRAEGIVRDPVWNKPRGPTHKKKDERAEAQRRLAWAMKGMEPPPRPAKTSTASPA</sequence>
<comment type="subcellular location">
    <subcellularLocation>
        <location evidence="2">Mitochondrion</location>
    </subcellularLocation>
</comment>
<comment type="caution">
    <text evidence="7">The sequence shown here is derived from an EMBL/GenBank/DDBJ whole genome shotgun (WGS) entry which is preliminary data.</text>
</comment>
<proteinExistence type="inferred from homology"/>
<organism evidence="7 8">
    <name type="scientific">Staphylotrichum tortipilum</name>
    <dbReference type="NCBI Taxonomy" id="2831512"/>
    <lineage>
        <taxon>Eukaryota</taxon>
        <taxon>Fungi</taxon>
        <taxon>Dikarya</taxon>
        <taxon>Ascomycota</taxon>
        <taxon>Pezizomycotina</taxon>
        <taxon>Sordariomycetes</taxon>
        <taxon>Sordariomycetidae</taxon>
        <taxon>Sordariales</taxon>
        <taxon>Chaetomiaceae</taxon>
        <taxon>Staphylotrichum</taxon>
    </lineage>
</organism>
<evidence type="ECO:0000256" key="6">
    <source>
        <dbReference type="SAM" id="MobiDB-lite"/>
    </source>
</evidence>
<dbReference type="PANTHER" id="PTHR13475:SF3">
    <property type="entry name" value="NEUGRIN"/>
    <property type="match status" value="1"/>
</dbReference>
<dbReference type="Pfam" id="PF06413">
    <property type="entry name" value="Neugrin"/>
    <property type="match status" value="1"/>
</dbReference>
<reference evidence="7" key="1">
    <citation type="journal article" date="2023" name="Mol. Phylogenet. Evol.">
        <title>Genome-scale phylogeny and comparative genomics of the fungal order Sordariales.</title>
        <authorList>
            <person name="Hensen N."/>
            <person name="Bonometti L."/>
            <person name="Westerberg I."/>
            <person name="Brannstrom I.O."/>
            <person name="Guillou S."/>
            <person name="Cros-Aarteil S."/>
            <person name="Calhoun S."/>
            <person name="Haridas S."/>
            <person name="Kuo A."/>
            <person name="Mondo S."/>
            <person name="Pangilinan J."/>
            <person name="Riley R."/>
            <person name="LaButti K."/>
            <person name="Andreopoulos B."/>
            <person name="Lipzen A."/>
            <person name="Chen C."/>
            <person name="Yan M."/>
            <person name="Daum C."/>
            <person name="Ng V."/>
            <person name="Clum A."/>
            <person name="Steindorff A."/>
            <person name="Ohm R.A."/>
            <person name="Martin F."/>
            <person name="Silar P."/>
            <person name="Natvig D.O."/>
            <person name="Lalanne C."/>
            <person name="Gautier V."/>
            <person name="Ament-Velasquez S.L."/>
            <person name="Kruys A."/>
            <person name="Hutchinson M.I."/>
            <person name="Powell A.J."/>
            <person name="Barry K."/>
            <person name="Miller A.N."/>
            <person name="Grigoriev I.V."/>
            <person name="Debuchy R."/>
            <person name="Gladieux P."/>
            <person name="Hiltunen Thoren M."/>
            <person name="Johannesson H."/>
        </authorList>
    </citation>
    <scope>NUCLEOTIDE SEQUENCE</scope>
    <source>
        <strain evidence="7">CBS 103.79</strain>
    </source>
</reference>
<name>A0AAN6MM80_9PEZI</name>
<evidence type="ECO:0000256" key="5">
    <source>
        <dbReference type="ARBA" id="ARBA00022946"/>
    </source>
</evidence>
<keyword evidence="5" id="KW-0809">Transit peptide</keyword>
<comment type="function">
    <text evidence="1">Required for respiratory activity and maintenance and expression of the mitochondrial genome.</text>
</comment>
<accession>A0AAN6MM80</accession>
<protein>
    <recommendedName>
        <fullName evidence="4">Required for respiratory growth protein 9, mitochondrial</fullName>
    </recommendedName>
</protein>
<dbReference type="PANTHER" id="PTHR13475">
    <property type="entry name" value="NEUGRIN"/>
    <property type="match status" value="1"/>
</dbReference>